<proteinExistence type="predicted"/>
<accession>A0AB33JQR7</accession>
<dbReference type="AlphaFoldDB" id="A0AB33JQR7"/>
<name>A0AB33JQR7_9BACT</name>
<protein>
    <submittedName>
        <fullName evidence="1">Uncharacterized protein</fullName>
    </submittedName>
</protein>
<gene>
    <name evidence="1" type="ORF">GTC17262_18100</name>
</gene>
<reference evidence="1" key="1">
    <citation type="submission" date="2024-07" db="EMBL/GenBank/DDBJ databases">
        <title>Complete genome sequence of Prevotella sp. YM-2024 GTC17262.</title>
        <authorList>
            <person name="Hayashi M."/>
            <person name="Muto Y."/>
            <person name="Tanaka K."/>
            <person name="Niwa H."/>
        </authorList>
    </citation>
    <scope>NUCLEOTIDE SEQUENCE</scope>
    <source>
        <strain evidence="1">GTC17262</strain>
    </source>
</reference>
<evidence type="ECO:0000313" key="1">
    <source>
        <dbReference type="EMBL" id="BFO81619.1"/>
    </source>
</evidence>
<sequence>MYLLYPEHYPRVIPVNMLCRFYSNAKIVICDCPHVLEQVEYRFQAIVEVKPLAAMIDVN</sequence>
<organism evidence="1">
    <name type="scientific">Prevotella sp. GTC17262</name>
    <dbReference type="NCBI Taxonomy" id="3236797"/>
    <lineage>
        <taxon>Bacteria</taxon>
        <taxon>Pseudomonadati</taxon>
        <taxon>Bacteroidota</taxon>
        <taxon>Bacteroidia</taxon>
        <taxon>Bacteroidales</taxon>
        <taxon>Prevotellaceae</taxon>
        <taxon>Prevotella</taxon>
    </lineage>
</organism>
<dbReference type="EMBL" id="AP035789">
    <property type="protein sequence ID" value="BFO81619.1"/>
    <property type="molecule type" value="Genomic_DNA"/>
</dbReference>